<dbReference type="EMBL" id="JAAIUW010000010">
    <property type="protein sequence ID" value="KAF7812240.1"/>
    <property type="molecule type" value="Genomic_DNA"/>
</dbReference>
<dbReference type="Proteomes" id="UP000634136">
    <property type="component" value="Unassembled WGS sequence"/>
</dbReference>
<feature type="chain" id="PRO_5032439993" evidence="1">
    <location>
        <begin position="34"/>
        <end position="225"/>
    </location>
</feature>
<comment type="caution">
    <text evidence="2">The sequence shown here is derived from an EMBL/GenBank/DDBJ whole genome shotgun (WGS) entry which is preliminary data.</text>
</comment>
<keyword evidence="3" id="KW-1185">Reference proteome</keyword>
<feature type="signal peptide" evidence="1">
    <location>
        <begin position="1"/>
        <end position="33"/>
    </location>
</feature>
<gene>
    <name evidence="2" type="ORF">G2W53_033216</name>
</gene>
<protein>
    <submittedName>
        <fullName evidence="2">Transposon Ty3-G Gag-Pol polyprotein</fullName>
    </submittedName>
</protein>
<reference evidence="2" key="1">
    <citation type="submission" date="2020-09" db="EMBL/GenBank/DDBJ databases">
        <title>Genome-Enabled Discovery of Anthraquinone Biosynthesis in Senna tora.</title>
        <authorList>
            <person name="Kang S.-H."/>
            <person name="Pandey R.P."/>
            <person name="Lee C.-M."/>
            <person name="Sim J.-S."/>
            <person name="Jeong J.-T."/>
            <person name="Choi B.-S."/>
            <person name="Jung M."/>
            <person name="Ginzburg D."/>
            <person name="Zhao K."/>
            <person name="Won S.Y."/>
            <person name="Oh T.-J."/>
            <person name="Yu Y."/>
            <person name="Kim N.-H."/>
            <person name="Lee O.R."/>
            <person name="Lee T.-H."/>
            <person name="Bashyal P."/>
            <person name="Kim T.-S."/>
            <person name="Lee W.-H."/>
            <person name="Kawkins C."/>
            <person name="Kim C.-K."/>
            <person name="Kim J.S."/>
            <person name="Ahn B.O."/>
            <person name="Rhee S.Y."/>
            <person name="Sohng J.K."/>
        </authorList>
    </citation>
    <scope>NUCLEOTIDE SEQUENCE</scope>
    <source>
        <tissue evidence="2">Leaf</tissue>
    </source>
</reference>
<proteinExistence type="predicted"/>
<evidence type="ECO:0000313" key="2">
    <source>
        <dbReference type="EMBL" id="KAF7812240.1"/>
    </source>
</evidence>
<keyword evidence="1" id="KW-0732">Signal</keyword>
<name>A0A834W6V0_9FABA</name>
<sequence>MWGVRSSYWILIPWWNSTMLIQEFLILATLGPADDTLKQLNNLFKISKHIKESSIFPNLSPHQDNQVQTDYHSLKYLLEQRVTTHEQQRLLIKLLPFDFSIEYGAGKENKGADALSRKPQHADFLSLAIPFPLDFVTLQNDLSKDDFTAHIIRELQQNPTAFPEFQLVRARGISDSAMPPPLPISESWELLLEPVKILKHHWAKESSVKVELTSRFSKGTEVIDP</sequence>
<accession>A0A834W6V0</accession>
<evidence type="ECO:0000256" key="1">
    <source>
        <dbReference type="SAM" id="SignalP"/>
    </source>
</evidence>
<dbReference type="AlphaFoldDB" id="A0A834W6V0"/>
<evidence type="ECO:0000313" key="3">
    <source>
        <dbReference type="Proteomes" id="UP000634136"/>
    </source>
</evidence>
<dbReference type="OrthoDB" id="2013610at2759"/>
<organism evidence="2 3">
    <name type="scientific">Senna tora</name>
    <dbReference type="NCBI Taxonomy" id="362788"/>
    <lineage>
        <taxon>Eukaryota</taxon>
        <taxon>Viridiplantae</taxon>
        <taxon>Streptophyta</taxon>
        <taxon>Embryophyta</taxon>
        <taxon>Tracheophyta</taxon>
        <taxon>Spermatophyta</taxon>
        <taxon>Magnoliopsida</taxon>
        <taxon>eudicotyledons</taxon>
        <taxon>Gunneridae</taxon>
        <taxon>Pentapetalae</taxon>
        <taxon>rosids</taxon>
        <taxon>fabids</taxon>
        <taxon>Fabales</taxon>
        <taxon>Fabaceae</taxon>
        <taxon>Caesalpinioideae</taxon>
        <taxon>Cassia clade</taxon>
        <taxon>Senna</taxon>
    </lineage>
</organism>